<proteinExistence type="predicted"/>
<evidence type="ECO:0000256" key="2">
    <source>
        <dbReference type="ARBA" id="ARBA00022963"/>
    </source>
</evidence>
<keyword evidence="4" id="KW-0812">Transmembrane</keyword>
<keyword evidence="2" id="KW-0442">Lipid degradation</keyword>
<sequence>MRLFEILLALSCFALLIDVLFVQTNARKTGLVLTIGSTVIFLIQMFIEGYRWQMLLIYIMTGLLIIIVSSRHFQMGKNRKSRKLLKYSSASIMVILMAVSVGLSVYMPVFHLPKPDGPEQVGTQTFHLTDLSRDEVLTEDESDKRELMIQIWYPTENKDKTKRGLLFPKDKEMFKKYIQTYSTSLNLPDFMFDYWKYSKTNTYENAEILPSTNPYPLILLSHGMGTSRVLHASQAENLASHGYIVVTIDHTYSTFATIFPDGRVTDYKTKMKTIDERRKIGSMWTQDVQFVMDQIEKLNSGVIKSQFEGKIDLDHVGAMGHSFGGATAFNTTYLDHRIKAGVNMDGSLFEVKNRDVINKPFMFIRSGSFKDWLVDFKKDKNSDNEINNEVNKQLSDELSIMENVTNHQGNVIYVEGTQHFNFTDLQFYSPLIKLTGITGNMDGKRGSDIVNQYVLDFFNTYLKGTGGDLIQGPNGKYPEVKFVESSEL</sequence>
<comment type="caution">
    <text evidence="5">The sequence shown here is derived from an EMBL/GenBank/DDBJ whole genome shotgun (WGS) entry which is preliminary data.</text>
</comment>
<feature type="transmembrane region" description="Helical" evidence="4">
    <location>
        <begin position="53"/>
        <end position="73"/>
    </location>
</feature>
<dbReference type="SUPFAM" id="SSF53474">
    <property type="entry name" value="alpha/beta-Hydrolases"/>
    <property type="match status" value="1"/>
</dbReference>
<dbReference type="GO" id="GO:0016042">
    <property type="term" value="P:lipid catabolic process"/>
    <property type="evidence" value="ECO:0007669"/>
    <property type="project" value="UniProtKB-KW"/>
</dbReference>
<evidence type="ECO:0000313" key="5">
    <source>
        <dbReference type="EMBL" id="PZT54642.1"/>
    </source>
</evidence>
<name>A0A2W6NFA0_9BACL</name>
<dbReference type="InterPro" id="IPR029058">
    <property type="entry name" value="AB_hydrolase_fold"/>
</dbReference>
<dbReference type="AlphaFoldDB" id="A0A2W6NFA0"/>
<keyword evidence="3" id="KW-0443">Lipid metabolism</keyword>
<feature type="transmembrane region" description="Helical" evidence="4">
    <location>
        <begin position="85"/>
        <end position="107"/>
    </location>
</feature>
<keyword evidence="4" id="KW-1133">Transmembrane helix</keyword>
<gene>
    <name evidence="5" type="ORF">DN757_16005</name>
</gene>
<evidence type="ECO:0000313" key="6">
    <source>
        <dbReference type="Proteomes" id="UP000249204"/>
    </source>
</evidence>
<reference evidence="5 6" key="1">
    <citation type="submission" date="2018-06" db="EMBL/GenBank/DDBJ databases">
        <title>Isolation of heavy metals resistant Paenibacillus silvae NC2 from Gold-Copper mine in ZiJin, China.</title>
        <authorList>
            <person name="Xu J."/>
            <person name="Mazhar H.S."/>
            <person name="Rensing C."/>
        </authorList>
    </citation>
    <scope>NUCLEOTIDE SEQUENCE [LARGE SCALE GENOMIC DNA]</scope>
    <source>
        <strain evidence="5 6">NC2</strain>
    </source>
</reference>
<dbReference type="RefSeq" id="WP_111271195.1">
    <property type="nucleotide sequence ID" value="NZ_QKWW01000045.1"/>
</dbReference>
<organism evidence="5 6">
    <name type="scientific">Paenibacillus silvae</name>
    <dbReference type="NCBI Taxonomy" id="1325358"/>
    <lineage>
        <taxon>Bacteria</taxon>
        <taxon>Bacillati</taxon>
        <taxon>Bacillota</taxon>
        <taxon>Bacilli</taxon>
        <taxon>Bacillales</taxon>
        <taxon>Paenibacillaceae</taxon>
        <taxon>Paenibacillus</taxon>
    </lineage>
</organism>
<evidence type="ECO:0000256" key="3">
    <source>
        <dbReference type="ARBA" id="ARBA00023098"/>
    </source>
</evidence>
<dbReference type="PANTHER" id="PTHR10272">
    <property type="entry name" value="PLATELET-ACTIVATING FACTOR ACETYLHYDROLASE"/>
    <property type="match status" value="1"/>
</dbReference>
<evidence type="ECO:0000256" key="4">
    <source>
        <dbReference type="SAM" id="Phobius"/>
    </source>
</evidence>
<dbReference type="Proteomes" id="UP000249204">
    <property type="component" value="Unassembled WGS sequence"/>
</dbReference>
<dbReference type="Gene3D" id="3.40.50.1820">
    <property type="entry name" value="alpha/beta hydrolase"/>
    <property type="match status" value="1"/>
</dbReference>
<accession>A0A2W6NFA0</accession>
<feature type="transmembrane region" description="Helical" evidence="4">
    <location>
        <begin position="6"/>
        <end position="22"/>
    </location>
</feature>
<protein>
    <submittedName>
        <fullName evidence="5">Platelet-activating factor acetylhydrolase plasma/intracellular isoform II</fullName>
    </submittedName>
</protein>
<dbReference type="PANTHER" id="PTHR10272:SF0">
    <property type="entry name" value="PLATELET-ACTIVATING FACTOR ACETYLHYDROLASE"/>
    <property type="match status" value="1"/>
</dbReference>
<feature type="transmembrane region" description="Helical" evidence="4">
    <location>
        <begin position="29"/>
        <end position="47"/>
    </location>
</feature>
<keyword evidence="1 5" id="KW-0378">Hydrolase</keyword>
<dbReference type="GO" id="GO:0003847">
    <property type="term" value="F:1-alkyl-2-acetylglycerophosphocholine esterase activity"/>
    <property type="evidence" value="ECO:0007669"/>
    <property type="project" value="TreeGrafter"/>
</dbReference>
<dbReference type="Pfam" id="PF03403">
    <property type="entry name" value="PAF-AH_p_II"/>
    <property type="match status" value="1"/>
</dbReference>
<evidence type="ECO:0000256" key="1">
    <source>
        <dbReference type="ARBA" id="ARBA00022801"/>
    </source>
</evidence>
<dbReference type="EMBL" id="QKWW01000045">
    <property type="protein sequence ID" value="PZT54642.1"/>
    <property type="molecule type" value="Genomic_DNA"/>
</dbReference>
<keyword evidence="4" id="KW-0472">Membrane</keyword>